<dbReference type="AlphaFoldDB" id="A0A8J7UXV3"/>
<keyword evidence="6 8" id="KW-1133">Transmembrane helix</keyword>
<keyword evidence="4 8" id="KW-0812">Transmembrane</keyword>
<dbReference type="GO" id="GO:0005886">
    <property type="term" value="C:plasma membrane"/>
    <property type="evidence" value="ECO:0007669"/>
    <property type="project" value="UniProtKB-SubCell"/>
</dbReference>
<protein>
    <submittedName>
        <fullName evidence="10">DMT family transporter</fullName>
    </submittedName>
</protein>
<evidence type="ECO:0000256" key="2">
    <source>
        <dbReference type="ARBA" id="ARBA00022448"/>
    </source>
</evidence>
<evidence type="ECO:0000256" key="3">
    <source>
        <dbReference type="ARBA" id="ARBA00022475"/>
    </source>
</evidence>
<keyword evidence="11" id="KW-1185">Reference proteome</keyword>
<evidence type="ECO:0000259" key="9">
    <source>
        <dbReference type="Pfam" id="PF00892"/>
    </source>
</evidence>
<organism evidence="10 11">
    <name type="scientific">Natronogracilivirga saccharolytica</name>
    <dbReference type="NCBI Taxonomy" id="2812953"/>
    <lineage>
        <taxon>Bacteria</taxon>
        <taxon>Pseudomonadati</taxon>
        <taxon>Balneolota</taxon>
        <taxon>Balneolia</taxon>
        <taxon>Balneolales</taxon>
        <taxon>Cyclonatronaceae</taxon>
        <taxon>Natronogracilivirga</taxon>
    </lineage>
</organism>
<dbReference type="InterPro" id="IPR037185">
    <property type="entry name" value="EmrE-like"/>
</dbReference>
<comment type="caution">
    <text evidence="10">The sequence shown here is derived from an EMBL/GenBank/DDBJ whole genome shotgun (WGS) entry which is preliminary data.</text>
</comment>
<feature type="transmembrane region" description="Helical" evidence="8">
    <location>
        <begin position="204"/>
        <end position="223"/>
    </location>
</feature>
<evidence type="ECO:0000256" key="7">
    <source>
        <dbReference type="ARBA" id="ARBA00023136"/>
    </source>
</evidence>
<evidence type="ECO:0000256" key="4">
    <source>
        <dbReference type="ARBA" id="ARBA00022692"/>
    </source>
</evidence>
<evidence type="ECO:0000313" key="10">
    <source>
        <dbReference type="EMBL" id="MBP3193749.1"/>
    </source>
</evidence>
<accession>A0A8J7UXV3</accession>
<name>A0A8J7UXV3_9BACT</name>
<proteinExistence type="predicted"/>
<evidence type="ECO:0000256" key="5">
    <source>
        <dbReference type="ARBA" id="ARBA00022737"/>
    </source>
</evidence>
<feature type="transmembrane region" description="Helical" evidence="8">
    <location>
        <begin position="173"/>
        <end position="192"/>
    </location>
</feature>
<evidence type="ECO:0000256" key="1">
    <source>
        <dbReference type="ARBA" id="ARBA00004651"/>
    </source>
</evidence>
<dbReference type="InterPro" id="IPR000620">
    <property type="entry name" value="EamA_dom"/>
</dbReference>
<dbReference type="SUPFAM" id="SSF103481">
    <property type="entry name" value="Multidrug resistance efflux transporter EmrE"/>
    <property type="match status" value="2"/>
</dbReference>
<dbReference type="EMBL" id="JAFIDN010000013">
    <property type="protein sequence ID" value="MBP3193749.1"/>
    <property type="molecule type" value="Genomic_DNA"/>
</dbReference>
<keyword evidence="5" id="KW-0677">Repeat</keyword>
<dbReference type="InterPro" id="IPR004779">
    <property type="entry name" value="CO/AA/NH_transpt"/>
</dbReference>
<feature type="transmembrane region" description="Helical" evidence="8">
    <location>
        <begin position="260"/>
        <end position="277"/>
    </location>
</feature>
<comment type="subcellular location">
    <subcellularLocation>
        <location evidence="1">Cell membrane</location>
        <topology evidence="1">Multi-pass membrane protein</topology>
    </subcellularLocation>
</comment>
<feature type="transmembrane region" description="Helical" evidence="8">
    <location>
        <begin position="235"/>
        <end position="254"/>
    </location>
</feature>
<evidence type="ECO:0000313" key="11">
    <source>
        <dbReference type="Proteomes" id="UP000673975"/>
    </source>
</evidence>
<evidence type="ECO:0000256" key="6">
    <source>
        <dbReference type="ARBA" id="ARBA00022989"/>
    </source>
</evidence>
<feature type="transmembrane region" description="Helical" evidence="8">
    <location>
        <begin position="112"/>
        <end position="129"/>
    </location>
</feature>
<dbReference type="Pfam" id="PF00892">
    <property type="entry name" value="EamA"/>
    <property type="match status" value="1"/>
</dbReference>
<feature type="domain" description="EamA" evidence="9">
    <location>
        <begin position="4"/>
        <end position="127"/>
    </location>
</feature>
<dbReference type="Proteomes" id="UP000673975">
    <property type="component" value="Unassembled WGS sequence"/>
</dbReference>
<sequence>MPYLVFVTVLWAFSFSLIDEYLAGQVDSDFAVLSRVVFAGLIFIPLTRWTGVRKELIAGTVVVGSLQFGVTYLCLYRSFEFLTAPEVLLFTIMTPVFVTLFDDALNRRFSPAALLAACLAVAGAGVIRYDGVTSGYITGFLLLQLSNASFAAGQVGYKNLIARYPSEIPPVRFFGYFFLGALIVMLPAYLIFGDYTMMPETWQHWGVLLWLGFGASAVGLFLWNTGATRVDAGTLAVMNNALIPAGLLVNLLIWNRDADLVRLALGGIILLIALWISRRFRWNSIHRGNR</sequence>
<keyword evidence="7 8" id="KW-0472">Membrane</keyword>
<evidence type="ECO:0000256" key="8">
    <source>
        <dbReference type="SAM" id="Phobius"/>
    </source>
</evidence>
<dbReference type="InterPro" id="IPR051258">
    <property type="entry name" value="Diverse_Substrate_Transporter"/>
</dbReference>
<keyword evidence="2" id="KW-0813">Transport</keyword>
<dbReference type="PANTHER" id="PTHR42920">
    <property type="entry name" value="OS03G0707200 PROTEIN-RELATED"/>
    <property type="match status" value="1"/>
</dbReference>
<feature type="transmembrane region" description="Helical" evidence="8">
    <location>
        <begin position="56"/>
        <end position="75"/>
    </location>
</feature>
<keyword evidence="3" id="KW-1003">Cell membrane</keyword>
<dbReference type="NCBIfam" id="TIGR00950">
    <property type="entry name" value="2A78"/>
    <property type="match status" value="1"/>
</dbReference>
<reference evidence="10" key="1">
    <citation type="submission" date="2021-02" db="EMBL/GenBank/DDBJ databases">
        <title>Natronogracilivirga saccharolytica gen. nov. sp. nov. a new anaerobic, haloalkiliphilic carbohydrate-fermenting bacterium from soda lake and proposing of Cyclonatronumiaceae fam. nov. in the phylum Balneolaeota.</title>
        <authorList>
            <person name="Zhilina T.N."/>
            <person name="Sorokin D.Y."/>
            <person name="Zavarzina D.G."/>
            <person name="Toshchakov S.V."/>
            <person name="Kublanov I.V."/>
        </authorList>
    </citation>
    <scope>NUCLEOTIDE SEQUENCE</scope>
    <source>
        <strain evidence="10">Z-1702</strain>
    </source>
</reference>
<gene>
    <name evidence="10" type="ORF">NATSA_13815</name>
</gene>
<feature type="transmembrane region" description="Helical" evidence="8">
    <location>
        <begin position="135"/>
        <end position="152"/>
    </location>
</feature>
<dbReference type="RefSeq" id="WP_210513202.1">
    <property type="nucleotide sequence ID" value="NZ_JAFIDN010000013.1"/>
</dbReference>
<feature type="transmembrane region" description="Helical" evidence="8">
    <location>
        <begin position="32"/>
        <end position="49"/>
    </location>
</feature>
<dbReference type="PANTHER" id="PTHR42920:SF5">
    <property type="entry name" value="EAMA DOMAIN-CONTAINING PROTEIN"/>
    <property type="match status" value="1"/>
</dbReference>
<feature type="transmembrane region" description="Helical" evidence="8">
    <location>
        <begin position="87"/>
        <end position="105"/>
    </location>
</feature>